<gene>
    <name evidence="2" type="ORF">M569_09195</name>
</gene>
<dbReference type="OrthoDB" id="1931432at2759"/>
<dbReference type="PANTHER" id="PTHR34374:SF1">
    <property type="entry name" value="LARGE RIBOSOMAL RNA SUBUNIT ACCUMULATION PROTEIN YCED HOMOLOG 1, CHLOROPLASTIC"/>
    <property type="match status" value="1"/>
</dbReference>
<accession>S8CF70</accession>
<sequence>MLLPSSFAISSPTVWFLPPTSILVERHRPFSHIGIKASIPSILAKTHRIRTDFDLLSEEPPGGSEWGEFVDEIGEDDDEDDEGTPWEGAILYRRNAAVSHLEYSTTLERLGLGKVSSEASVTRASEMGLSLVNPSKEDSAAGTPVLISADVTRRKRALRLDGIVRTVLALNCYRCGETAAQSIFSDFSLLLCEEPIPEPDDINMSRDQNLKKAVPTEEEESKEDEDDSIEVDDRLYFPRHEKAIDISKNIRDLIHVEINISAVCDPNCRGLCLKCGANRNVASCGCCDDEDDHRKGFGPLGHLRDLMQKRV</sequence>
<name>S8CF70_9LAMI</name>
<organism evidence="2 3">
    <name type="scientific">Genlisea aurea</name>
    <dbReference type="NCBI Taxonomy" id="192259"/>
    <lineage>
        <taxon>Eukaryota</taxon>
        <taxon>Viridiplantae</taxon>
        <taxon>Streptophyta</taxon>
        <taxon>Embryophyta</taxon>
        <taxon>Tracheophyta</taxon>
        <taxon>Spermatophyta</taxon>
        <taxon>Magnoliopsida</taxon>
        <taxon>eudicotyledons</taxon>
        <taxon>Gunneridae</taxon>
        <taxon>Pentapetalae</taxon>
        <taxon>asterids</taxon>
        <taxon>lamiids</taxon>
        <taxon>Lamiales</taxon>
        <taxon>Lentibulariaceae</taxon>
        <taxon>Genlisea</taxon>
    </lineage>
</organism>
<evidence type="ECO:0000313" key="3">
    <source>
        <dbReference type="Proteomes" id="UP000015453"/>
    </source>
</evidence>
<dbReference type="EMBL" id="AUSU01004142">
    <property type="protein sequence ID" value="EPS65579.1"/>
    <property type="molecule type" value="Genomic_DNA"/>
</dbReference>
<evidence type="ECO:0008006" key="4">
    <source>
        <dbReference type="Google" id="ProtNLM"/>
    </source>
</evidence>
<protein>
    <recommendedName>
        <fullName evidence="4">Large ribosomal RNA subunit accumulation protein YCED homolog 1, chloroplastic</fullName>
    </recommendedName>
</protein>
<feature type="compositionally biased region" description="Acidic residues" evidence="1">
    <location>
        <begin position="216"/>
        <end position="229"/>
    </location>
</feature>
<dbReference type="Proteomes" id="UP000015453">
    <property type="component" value="Unassembled WGS sequence"/>
</dbReference>
<proteinExistence type="predicted"/>
<keyword evidence="3" id="KW-1185">Reference proteome</keyword>
<dbReference type="PANTHER" id="PTHR34374">
    <property type="entry name" value="LARGE RIBOSOMAL RNA SUBUNIT ACCUMULATION PROTEIN YCED HOMOLOG 1, CHLOROPLASTIC"/>
    <property type="match status" value="1"/>
</dbReference>
<dbReference type="Pfam" id="PF02620">
    <property type="entry name" value="YceD"/>
    <property type="match status" value="1"/>
</dbReference>
<dbReference type="InterPro" id="IPR003772">
    <property type="entry name" value="YceD"/>
</dbReference>
<reference evidence="2 3" key="1">
    <citation type="journal article" date="2013" name="BMC Genomics">
        <title>The miniature genome of a carnivorous plant Genlisea aurea contains a low number of genes and short non-coding sequences.</title>
        <authorList>
            <person name="Leushkin E.V."/>
            <person name="Sutormin R.A."/>
            <person name="Nabieva E.R."/>
            <person name="Penin A.A."/>
            <person name="Kondrashov A.S."/>
            <person name="Logacheva M.D."/>
        </authorList>
    </citation>
    <scope>NUCLEOTIDE SEQUENCE [LARGE SCALE GENOMIC DNA]</scope>
</reference>
<evidence type="ECO:0000256" key="1">
    <source>
        <dbReference type="SAM" id="MobiDB-lite"/>
    </source>
</evidence>
<evidence type="ECO:0000313" key="2">
    <source>
        <dbReference type="EMBL" id="EPS65579.1"/>
    </source>
</evidence>
<feature type="region of interest" description="Disordered" evidence="1">
    <location>
        <begin position="200"/>
        <end position="229"/>
    </location>
</feature>
<comment type="caution">
    <text evidence="2">The sequence shown here is derived from an EMBL/GenBank/DDBJ whole genome shotgun (WGS) entry which is preliminary data.</text>
</comment>
<dbReference type="AlphaFoldDB" id="S8CF70"/>